<protein>
    <recommendedName>
        <fullName evidence="1">F-box domain-containing protein</fullName>
    </recommendedName>
</protein>
<dbReference type="PROSITE" id="PS50181">
    <property type="entry name" value="FBOX"/>
    <property type="match status" value="1"/>
</dbReference>
<accession>A0AAD1Y996</accession>
<dbReference type="EMBL" id="CAMPGE010028907">
    <property type="protein sequence ID" value="CAI2386401.1"/>
    <property type="molecule type" value="Genomic_DNA"/>
</dbReference>
<evidence type="ECO:0000313" key="3">
    <source>
        <dbReference type="Proteomes" id="UP001295684"/>
    </source>
</evidence>
<proteinExistence type="predicted"/>
<sequence>MKLTNIIIREILLFLEFEDLADNRLELISKKFYHNIMEDNELLRRMLDNCLGMIKDYQREQEYQDSILDNRNATNGEHISDDTKKIKRKYMKIYDDSSSNSIRLFKSLSKRKRKLLTMCERSTAGHQLGKNNISDIFQGTGNNYNTCPEIYYPNGLMCITLFPYAPDQYNRNGGKNRALQAEQLAKIYKVKRIDVPRGTLFK</sequence>
<feature type="domain" description="F-box" evidence="1">
    <location>
        <begin position="1"/>
        <end position="46"/>
    </location>
</feature>
<organism evidence="2 3">
    <name type="scientific">Euplotes crassus</name>
    <dbReference type="NCBI Taxonomy" id="5936"/>
    <lineage>
        <taxon>Eukaryota</taxon>
        <taxon>Sar</taxon>
        <taxon>Alveolata</taxon>
        <taxon>Ciliophora</taxon>
        <taxon>Intramacronucleata</taxon>
        <taxon>Spirotrichea</taxon>
        <taxon>Hypotrichia</taxon>
        <taxon>Euplotida</taxon>
        <taxon>Euplotidae</taxon>
        <taxon>Moneuplotes</taxon>
    </lineage>
</organism>
<dbReference type="InterPro" id="IPR001810">
    <property type="entry name" value="F-box_dom"/>
</dbReference>
<comment type="caution">
    <text evidence="2">The sequence shown here is derived from an EMBL/GenBank/DDBJ whole genome shotgun (WGS) entry which is preliminary data.</text>
</comment>
<dbReference type="Proteomes" id="UP001295684">
    <property type="component" value="Unassembled WGS sequence"/>
</dbReference>
<reference evidence="2" key="1">
    <citation type="submission" date="2023-07" db="EMBL/GenBank/DDBJ databases">
        <authorList>
            <consortium name="AG Swart"/>
            <person name="Singh M."/>
            <person name="Singh A."/>
            <person name="Seah K."/>
            <person name="Emmerich C."/>
        </authorList>
    </citation>
    <scope>NUCLEOTIDE SEQUENCE</scope>
    <source>
        <strain evidence="2">DP1</strain>
    </source>
</reference>
<evidence type="ECO:0000313" key="2">
    <source>
        <dbReference type="EMBL" id="CAI2386401.1"/>
    </source>
</evidence>
<name>A0AAD1Y996_EUPCR</name>
<evidence type="ECO:0000259" key="1">
    <source>
        <dbReference type="PROSITE" id="PS50181"/>
    </source>
</evidence>
<dbReference type="AlphaFoldDB" id="A0AAD1Y996"/>
<gene>
    <name evidence="2" type="ORF">ECRASSUSDP1_LOCUS28016</name>
</gene>
<keyword evidence="3" id="KW-1185">Reference proteome</keyword>